<keyword evidence="1" id="KW-0472">Membrane</keyword>
<protein>
    <submittedName>
        <fullName evidence="2">Uncharacterized protein</fullName>
    </submittedName>
</protein>
<dbReference type="EMBL" id="FLUN01000001">
    <property type="protein sequence ID" value="SBW08408.1"/>
    <property type="molecule type" value="Genomic_DNA"/>
</dbReference>
<reference evidence="2" key="1">
    <citation type="submission" date="2016-04" db="EMBL/GenBank/DDBJ databases">
        <authorList>
            <person name="Evans L.H."/>
            <person name="Alamgir A."/>
            <person name="Owens N."/>
            <person name="Weber N.D."/>
            <person name="Virtaneva K."/>
            <person name="Barbian K."/>
            <person name="Babar A."/>
            <person name="Rosenke K."/>
        </authorList>
    </citation>
    <scope>NUCLEOTIDE SEQUENCE</scope>
    <source>
        <strain evidence="2">86</strain>
    </source>
</reference>
<proteinExistence type="predicted"/>
<evidence type="ECO:0000256" key="1">
    <source>
        <dbReference type="SAM" id="Phobius"/>
    </source>
</evidence>
<sequence>MALTIIGFLLLALVDLPPILQKRDRRAAIAFALFFLAALAMALLRVFHVEVPSVLLLLGAGLKKLGIGYWG</sequence>
<dbReference type="AlphaFoldDB" id="A0A212K9Z3"/>
<feature type="transmembrane region" description="Helical" evidence="1">
    <location>
        <begin position="28"/>
        <end position="47"/>
    </location>
</feature>
<gene>
    <name evidence="2" type="ORF">KL86CLO1_12451</name>
</gene>
<evidence type="ECO:0000313" key="2">
    <source>
        <dbReference type="EMBL" id="SBW08408.1"/>
    </source>
</evidence>
<organism evidence="2">
    <name type="scientific">uncultured Eubacteriales bacterium</name>
    <dbReference type="NCBI Taxonomy" id="172733"/>
    <lineage>
        <taxon>Bacteria</taxon>
        <taxon>Bacillati</taxon>
        <taxon>Bacillota</taxon>
        <taxon>Clostridia</taxon>
        <taxon>Eubacteriales</taxon>
        <taxon>environmental samples</taxon>
    </lineage>
</organism>
<accession>A0A212K9Z3</accession>
<keyword evidence="1" id="KW-0812">Transmembrane</keyword>
<name>A0A212K9Z3_9FIRM</name>
<keyword evidence="1" id="KW-1133">Transmembrane helix</keyword>